<dbReference type="AlphaFoldDB" id="A0A444YN99"/>
<organism evidence="1 2">
    <name type="scientific">Arachis hypogaea</name>
    <name type="common">Peanut</name>
    <dbReference type="NCBI Taxonomy" id="3818"/>
    <lineage>
        <taxon>Eukaryota</taxon>
        <taxon>Viridiplantae</taxon>
        <taxon>Streptophyta</taxon>
        <taxon>Embryophyta</taxon>
        <taxon>Tracheophyta</taxon>
        <taxon>Spermatophyta</taxon>
        <taxon>Magnoliopsida</taxon>
        <taxon>eudicotyledons</taxon>
        <taxon>Gunneridae</taxon>
        <taxon>Pentapetalae</taxon>
        <taxon>rosids</taxon>
        <taxon>fabids</taxon>
        <taxon>Fabales</taxon>
        <taxon>Fabaceae</taxon>
        <taxon>Papilionoideae</taxon>
        <taxon>50 kb inversion clade</taxon>
        <taxon>dalbergioids sensu lato</taxon>
        <taxon>Dalbergieae</taxon>
        <taxon>Pterocarpus clade</taxon>
        <taxon>Arachis</taxon>
    </lineage>
</organism>
<dbReference type="Proteomes" id="UP000289738">
    <property type="component" value="Chromosome B06"/>
</dbReference>
<evidence type="ECO:0000313" key="1">
    <source>
        <dbReference type="EMBL" id="RYR03391.1"/>
    </source>
</evidence>
<protein>
    <submittedName>
        <fullName evidence="1">Uncharacterized protein</fullName>
    </submittedName>
</protein>
<gene>
    <name evidence="1" type="ORF">Ahy_B06g082310</name>
</gene>
<name>A0A444YN99_ARAHY</name>
<proteinExistence type="predicted"/>
<evidence type="ECO:0000313" key="2">
    <source>
        <dbReference type="Proteomes" id="UP000289738"/>
    </source>
</evidence>
<sequence length="89" mass="9462">MLQYTVQEISITITNQHDIFWSKPFTATAFEASVDESEEPEGASEAALTFFSGLLGAGASAGAAVGGAPKRAKGRSTWSTWYTASWLSL</sequence>
<reference evidence="1 2" key="1">
    <citation type="submission" date="2019-01" db="EMBL/GenBank/DDBJ databases">
        <title>Sequencing of cultivated peanut Arachis hypogaea provides insights into genome evolution and oil improvement.</title>
        <authorList>
            <person name="Chen X."/>
        </authorList>
    </citation>
    <scope>NUCLEOTIDE SEQUENCE [LARGE SCALE GENOMIC DNA]</scope>
    <source>
        <strain evidence="2">cv. Fuhuasheng</strain>
        <tissue evidence="1">Leaves</tissue>
    </source>
</reference>
<keyword evidence="2" id="KW-1185">Reference proteome</keyword>
<dbReference type="EMBL" id="SDMP01000016">
    <property type="protein sequence ID" value="RYR03391.1"/>
    <property type="molecule type" value="Genomic_DNA"/>
</dbReference>
<comment type="caution">
    <text evidence="1">The sequence shown here is derived from an EMBL/GenBank/DDBJ whole genome shotgun (WGS) entry which is preliminary data.</text>
</comment>
<accession>A0A444YN99</accession>